<proteinExistence type="predicted"/>
<gene>
    <name evidence="1" type="ORF">ENT96_01640</name>
</gene>
<name>A0A7V4ABW1_UNCW3</name>
<reference evidence="1" key="1">
    <citation type="journal article" date="2020" name="mSystems">
        <title>Genome- and Community-Level Interaction Insights into Carbon Utilization and Element Cycling Functions of Hydrothermarchaeota in Hydrothermal Sediment.</title>
        <authorList>
            <person name="Zhou Z."/>
            <person name="Liu Y."/>
            <person name="Xu W."/>
            <person name="Pan J."/>
            <person name="Luo Z.H."/>
            <person name="Li M."/>
        </authorList>
    </citation>
    <scope>NUCLEOTIDE SEQUENCE [LARGE SCALE GENOMIC DNA]</scope>
    <source>
        <strain evidence="1">SpSt-626</strain>
    </source>
</reference>
<accession>A0A7V4ABW1</accession>
<comment type="caution">
    <text evidence="1">The sequence shown here is derived from an EMBL/GenBank/DDBJ whole genome shotgun (WGS) entry which is preliminary data.</text>
</comment>
<evidence type="ECO:0000313" key="1">
    <source>
        <dbReference type="EMBL" id="HGM97736.1"/>
    </source>
</evidence>
<dbReference type="EMBL" id="DTAR01000139">
    <property type="protein sequence ID" value="HGM97736.1"/>
    <property type="molecule type" value="Genomic_DNA"/>
</dbReference>
<sequence>MKEKEWVIYLGKAVESFINELKGKFPEEAKEHLKNAAREFMLAFKTIIEKKIERIESKKAKKVTKVKVE</sequence>
<dbReference type="AlphaFoldDB" id="A0A7V4ABW1"/>
<organism evidence="1">
    <name type="scientific">candidate division WOR-3 bacterium</name>
    <dbReference type="NCBI Taxonomy" id="2052148"/>
    <lineage>
        <taxon>Bacteria</taxon>
        <taxon>Bacteria division WOR-3</taxon>
    </lineage>
</organism>
<protein>
    <submittedName>
        <fullName evidence="1">Uncharacterized protein</fullName>
    </submittedName>
</protein>